<keyword evidence="7" id="KW-1185">Reference proteome</keyword>
<dbReference type="SUPFAM" id="SSF51445">
    <property type="entry name" value="(Trans)glycosidases"/>
    <property type="match status" value="1"/>
</dbReference>
<dbReference type="GO" id="GO:0008422">
    <property type="term" value="F:beta-glucosidase activity"/>
    <property type="evidence" value="ECO:0007669"/>
    <property type="project" value="TreeGrafter"/>
</dbReference>
<evidence type="ECO:0000256" key="5">
    <source>
        <dbReference type="SAM" id="MobiDB-lite"/>
    </source>
</evidence>
<evidence type="ECO:0000256" key="4">
    <source>
        <dbReference type="RuleBase" id="RU003690"/>
    </source>
</evidence>
<proteinExistence type="inferred from homology"/>
<accession>A0A835YB70</accession>
<name>A0A835YB70_9CHLO</name>
<protein>
    <recommendedName>
        <fullName evidence="8">Beta-glucosidase</fullName>
    </recommendedName>
</protein>
<dbReference type="PANTHER" id="PTHR10353">
    <property type="entry name" value="GLYCOSYL HYDROLASE"/>
    <property type="match status" value="1"/>
</dbReference>
<feature type="compositionally biased region" description="Low complexity" evidence="5">
    <location>
        <begin position="370"/>
        <end position="380"/>
    </location>
</feature>
<evidence type="ECO:0000313" key="7">
    <source>
        <dbReference type="Proteomes" id="UP000612055"/>
    </source>
</evidence>
<evidence type="ECO:0000256" key="3">
    <source>
        <dbReference type="ARBA" id="ARBA00023295"/>
    </source>
</evidence>
<dbReference type="PANTHER" id="PTHR10353:SF36">
    <property type="entry name" value="LP05116P"/>
    <property type="match status" value="1"/>
</dbReference>
<reference evidence="6" key="1">
    <citation type="journal article" date="2020" name="bioRxiv">
        <title>Comparative genomics of Chlamydomonas.</title>
        <authorList>
            <person name="Craig R.J."/>
            <person name="Hasan A.R."/>
            <person name="Ness R.W."/>
            <person name="Keightley P.D."/>
        </authorList>
    </citation>
    <scope>NUCLEOTIDE SEQUENCE</scope>
    <source>
        <strain evidence="6">CCAP 11/70</strain>
    </source>
</reference>
<dbReference type="AlphaFoldDB" id="A0A835YB70"/>
<dbReference type="Proteomes" id="UP000612055">
    <property type="component" value="Unassembled WGS sequence"/>
</dbReference>
<gene>
    <name evidence="6" type="ORF">HYH03_004360</name>
</gene>
<dbReference type="PRINTS" id="PR00131">
    <property type="entry name" value="GLHYDRLASE1"/>
</dbReference>
<keyword evidence="2" id="KW-0378">Hydrolase</keyword>
<dbReference type="Pfam" id="PF00232">
    <property type="entry name" value="Glyco_hydro_1"/>
    <property type="match status" value="2"/>
</dbReference>
<feature type="region of interest" description="Disordered" evidence="5">
    <location>
        <begin position="360"/>
        <end position="400"/>
    </location>
</feature>
<dbReference type="OrthoDB" id="65569at2759"/>
<evidence type="ECO:0000313" key="6">
    <source>
        <dbReference type="EMBL" id="KAG2497616.1"/>
    </source>
</evidence>
<evidence type="ECO:0000256" key="1">
    <source>
        <dbReference type="ARBA" id="ARBA00010838"/>
    </source>
</evidence>
<dbReference type="InterPro" id="IPR017853">
    <property type="entry name" value="GH"/>
</dbReference>
<comment type="caution">
    <text evidence="6">The sequence shown here is derived from an EMBL/GenBank/DDBJ whole genome shotgun (WGS) entry which is preliminary data.</text>
</comment>
<evidence type="ECO:0000256" key="2">
    <source>
        <dbReference type="ARBA" id="ARBA00022801"/>
    </source>
</evidence>
<dbReference type="EMBL" id="JAEHOE010000013">
    <property type="protein sequence ID" value="KAG2497616.1"/>
    <property type="molecule type" value="Genomic_DNA"/>
</dbReference>
<organism evidence="6 7">
    <name type="scientific">Edaphochlamys debaryana</name>
    <dbReference type="NCBI Taxonomy" id="47281"/>
    <lineage>
        <taxon>Eukaryota</taxon>
        <taxon>Viridiplantae</taxon>
        <taxon>Chlorophyta</taxon>
        <taxon>core chlorophytes</taxon>
        <taxon>Chlorophyceae</taxon>
        <taxon>CS clade</taxon>
        <taxon>Chlamydomonadales</taxon>
        <taxon>Chlamydomonadales incertae sedis</taxon>
        <taxon>Edaphochlamys</taxon>
    </lineage>
</organism>
<evidence type="ECO:0008006" key="8">
    <source>
        <dbReference type="Google" id="ProtNLM"/>
    </source>
</evidence>
<dbReference type="InterPro" id="IPR001360">
    <property type="entry name" value="Glyco_hydro_1"/>
</dbReference>
<comment type="similarity">
    <text evidence="1 4">Belongs to the glycosyl hydrolase 1 family.</text>
</comment>
<dbReference type="Gene3D" id="3.20.20.80">
    <property type="entry name" value="Glycosidases"/>
    <property type="match status" value="1"/>
</dbReference>
<keyword evidence="3" id="KW-0326">Glycosidase</keyword>
<dbReference type="GO" id="GO:0005975">
    <property type="term" value="P:carbohydrate metabolic process"/>
    <property type="evidence" value="ECO:0007669"/>
    <property type="project" value="InterPro"/>
</dbReference>
<sequence>MHDLEAVSRYRRVLECIRAHGMEPNVTLWHFVHPTWFEEAGGWAQEDNVPAFVDYARRCFEWFGPQVKLWATLNEPTCYAFVGHVLGVGPPGRLLDLAGAGRVLSSLLRAHSAAYAAIKALPGGADAQVGLVNHHLSFEPLGKGVLYLLAKLASDWLSYLWGWDVMERWLLTGRFEWAPVPGVRLSWEHPSGRPPCDWWGINYYTSACVCSWSLQSACRPGQRMTDMGYPLSAEGMYRCIKRCSTYGMPLYVTETGVADARDDQRAAMIQSYMAAVLRAMEEGCDVRGVYYWTLVDSLEWCLGYTMKFGLYAWEPDGSVDRVLREGSKALVRFFAALPDSLQAARQAARQVRTLLLRQRDPAGGEQQEQARGPQAATQAGAGAGARAGVGASSRRGAGVGGRTGEQVVAQLLRLALEGLMALLRGWRAAGTGRAASAAA</sequence>